<evidence type="ECO:0000313" key="1">
    <source>
        <dbReference type="EMBL" id="AKJ95799.1"/>
    </source>
</evidence>
<dbReference type="AlphaFoldDB" id="A0A0G3G5Z6"/>
<name>A0A0G3G5Z6_9GAMM</name>
<dbReference type="KEGG" id="tvr:TVD_10715"/>
<gene>
    <name evidence="1" type="ORF">TVD_10715</name>
</gene>
<keyword evidence="2" id="KW-1185">Reference proteome</keyword>
<accession>A0A0G3G5Z6</accession>
<reference evidence="1 2" key="1">
    <citation type="submission" date="2015-04" db="EMBL/GenBank/DDBJ databases">
        <title>Complete Sequence for the Genome of the Thioalkalivibrio versutus D301.</title>
        <authorList>
            <person name="Mu T."/>
            <person name="Zhou J."/>
            <person name="Xu X."/>
        </authorList>
    </citation>
    <scope>NUCLEOTIDE SEQUENCE [LARGE SCALE GENOMIC DNA]</scope>
    <source>
        <strain evidence="1 2">D301</strain>
    </source>
</reference>
<sequence>MPFLFALLPFMVRARSRNARYPLIFIFRPHAGHMHEKTHRTADFVKIDLLEVLHLMLMISI</sequence>
<dbReference type="Proteomes" id="UP000064201">
    <property type="component" value="Chromosome"/>
</dbReference>
<evidence type="ECO:0000313" key="2">
    <source>
        <dbReference type="Proteomes" id="UP000064201"/>
    </source>
</evidence>
<proteinExistence type="predicted"/>
<dbReference type="EMBL" id="CP011367">
    <property type="protein sequence ID" value="AKJ95799.1"/>
    <property type="molecule type" value="Genomic_DNA"/>
</dbReference>
<organism evidence="1 2">
    <name type="scientific">Thioalkalivibrio versutus</name>
    <dbReference type="NCBI Taxonomy" id="106634"/>
    <lineage>
        <taxon>Bacteria</taxon>
        <taxon>Pseudomonadati</taxon>
        <taxon>Pseudomonadota</taxon>
        <taxon>Gammaproteobacteria</taxon>
        <taxon>Chromatiales</taxon>
        <taxon>Ectothiorhodospiraceae</taxon>
        <taxon>Thioalkalivibrio</taxon>
    </lineage>
</organism>
<protein>
    <submittedName>
        <fullName evidence="1">Uncharacterized protein</fullName>
    </submittedName>
</protein>